<reference evidence="2" key="1">
    <citation type="submission" date="2020-11" db="EMBL/GenBank/DDBJ databases">
        <authorList>
            <person name="Tran Van P."/>
        </authorList>
    </citation>
    <scope>NUCLEOTIDE SEQUENCE</scope>
</reference>
<dbReference type="AlphaFoldDB" id="A0A7R9Q327"/>
<dbReference type="OrthoDB" id="10586174at2759"/>
<organism evidence="2">
    <name type="scientific">Medioppia subpectinata</name>
    <dbReference type="NCBI Taxonomy" id="1979941"/>
    <lineage>
        <taxon>Eukaryota</taxon>
        <taxon>Metazoa</taxon>
        <taxon>Ecdysozoa</taxon>
        <taxon>Arthropoda</taxon>
        <taxon>Chelicerata</taxon>
        <taxon>Arachnida</taxon>
        <taxon>Acari</taxon>
        <taxon>Acariformes</taxon>
        <taxon>Sarcoptiformes</taxon>
        <taxon>Oribatida</taxon>
        <taxon>Brachypylina</taxon>
        <taxon>Oppioidea</taxon>
        <taxon>Oppiidae</taxon>
        <taxon>Medioppia</taxon>
    </lineage>
</organism>
<keyword evidence="1" id="KW-1133">Transmembrane helix</keyword>
<proteinExistence type="predicted"/>
<name>A0A7R9Q327_9ACAR</name>
<evidence type="ECO:0000256" key="1">
    <source>
        <dbReference type="SAM" id="Phobius"/>
    </source>
</evidence>
<sequence>MSIYRSINNTLLPVSIIILGFVYNQSMISTRAINSTATTPMDNTAAIIIADLDIDSGNDTTDCNTTDVSATETNITAMAVSPGLAPPFPTDCPPAPPLIGKARAVQIRECADNCDRLCRYKRYLYQSRRDFHKRINGCRKSCSRNRCRLHSKRRITKSDEKSAQHITSL</sequence>
<dbReference type="EMBL" id="CAJPIZ010008079">
    <property type="protein sequence ID" value="CAG2110841.1"/>
    <property type="molecule type" value="Genomic_DNA"/>
</dbReference>
<keyword evidence="3" id="KW-1185">Reference proteome</keyword>
<gene>
    <name evidence="2" type="ORF">OSB1V03_LOCUS10824</name>
</gene>
<keyword evidence="1" id="KW-0812">Transmembrane</keyword>
<feature type="transmembrane region" description="Helical" evidence="1">
    <location>
        <begin position="6"/>
        <end position="23"/>
    </location>
</feature>
<keyword evidence="1" id="KW-0472">Membrane</keyword>
<evidence type="ECO:0000313" key="3">
    <source>
        <dbReference type="Proteomes" id="UP000759131"/>
    </source>
</evidence>
<dbReference type="Proteomes" id="UP000759131">
    <property type="component" value="Unassembled WGS sequence"/>
</dbReference>
<evidence type="ECO:0000313" key="2">
    <source>
        <dbReference type="EMBL" id="CAD7630411.1"/>
    </source>
</evidence>
<dbReference type="EMBL" id="OC862654">
    <property type="protein sequence ID" value="CAD7630411.1"/>
    <property type="molecule type" value="Genomic_DNA"/>
</dbReference>
<accession>A0A7R9Q327</accession>
<protein>
    <submittedName>
        <fullName evidence="2">Uncharacterized protein</fullName>
    </submittedName>
</protein>